<organism evidence="2">
    <name type="scientific">hydrothermal vent metagenome</name>
    <dbReference type="NCBI Taxonomy" id="652676"/>
    <lineage>
        <taxon>unclassified sequences</taxon>
        <taxon>metagenomes</taxon>
        <taxon>ecological metagenomes</taxon>
    </lineage>
</organism>
<gene>
    <name evidence="2" type="ORF">MNBD_ALPHA06-1124</name>
</gene>
<name>A0A3B0SYY3_9ZZZZ</name>
<evidence type="ECO:0000313" key="2">
    <source>
        <dbReference type="EMBL" id="VAV99975.1"/>
    </source>
</evidence>
<dbReference type="InterPro" id="IPR046737">
    <property type="entry name" value="DUF6629"/>
</dbReference>
<feature type="transmembrane region" description="Helical" evidence="1">
    <location>
        <begin position="102"/>
        <end position="122"/>
    </location>
</feature>
<feature type="transmembrane region" description="Helical" evidence="1">
    <location>
        <begin position="180"/>
        <end position="213"/>
    </location>
</feature>
<keyword evidence="1" id="KW-0472">Membrane</keyword>
<keyword evidence="1" id="KW-1133">Transmembrane helix</keyword>
<accession>A0A3B0SYY3</accession>
<feature type="transmembrane region" description="Helical" evidence="1">
    <location>
        <begin position="64"/>
        <end position="90"/>
    </location>
</feature>
<keyword evidence="1" id="KW-0812">Transmembrane</keyword>
<proteinExistence type="predicted"/>
<dbReference type="Pfam" id="PF20334">
    <property type="entry name" value="DUF6629"/>
    <property type="match status" value="1"/>
</dbReference>
<sequence>MCFSEPVSFAVGGLLLVGGAFAVHKAWKINKRYLPVAMMPIFAGIQQVMEGHVWMGLNHTDPTMIWWGAIGFILFSWLMWPTWIPFSIYFLEPPESKRKKPLLLFALAGFTLGLILFVPHLINPKWVDVAINRQSIAYEGTMFLDYFMPRELTYAIYLVMIIVPPLLSTYLHMRLFGLTLILVVTVVFLFLSYAYISFFCLLAGVATLHLIYIIVHNKCCRECPQIFK</sequence>
<dbReference type="EMBL" id="UOEE01000282">
    <property type="protein sequence ID" value="VAV99975.1"/>
    <property type="molecule type" value="Genomic_DNA"/>
</dbReference>
<dbReference type="AlphaFoldDB" id="A0A3B0SYY3"/>
<reference evidence="2" key="1">
    <citation type="submission" date="2018-06" db="EMBL/GenBank/DDBJ databases">
        <authorList>
            <person name="Zhirakovskaya E."/>
        </authorList>
    </citation>
    <scope>NUCLEOTIDE SEQUENCE</scope>
</reference>
<protein>
    <submittedName>
        <fullName evidence="2">Uncharacterized protein</fullName>
    </submittedName>
</protein>
<feature type="transmembrane region" description="Helical" evidence="1">
    <location>
        <begin position="154"/>
        <end position="173"/>
    </location>
</feature>
<evidence type="ECO:0000256" key="1">
    <source>
        <dbReference type="SAM" id="Phobius"/>
    </source>
</evidence>